<dbReference type="EMBL" id="KN840455">
    <property type="protein sequence ID" value="KIP10431.1"/>
    <property type="molecule type" value="Genomic_DNA"/>
</dbReference>
<dbReference type="InterPro" id="IPR001810">
    <property type="entry name" value="F-box_dom"/>
</dbReference>
<dbReference type="Proteomes" id="UP000053257">
    <property type="component" value="Unassembled WGS sequence"/>
</dbReference>
<dbReference type="OrthoDB" id="2739065at2759"/>
<accession>A0A0C3S438</accession>
<dbReference type="Pfam" id="PF12937">
    <property type="entry name" value="F-box-like"/>
    <property type="match status" value="1"/>
</dbReference>
<protein>
    <recommendedName>
        <fullName evidence="1">F-box domain-containing protein</fullName>
    </recommendedName>
</protein>
<dbReference type="Gene3D" id="1.20.1280.50">
    <property type="match status" value="1"/>
</dbReference>
<evidence type="ECO:0000259" key="1">
    <source>
        <dbReference type="PROSITE" id="PS50181"/>
    </source>
</evidence>
<organism evidence="2 3">
    <name type="scientific">Phlebiopsis gigantea (strain 11061_1 CR5-6)</name>
    <name type="common">White-rot fungus</name>
    <name type="synonym">Peniophora gigantea</name>
    <dbReference type="NCBI Taxonomy" id="745531"/>
    <lineage>
        <taxon>Eukaryota</taxon>
        <taxon>Fungi</taxon>
        <taxon>Dikarya</taxon>
        <taxon>Basidiomycota</taxon>
        <taxon>Agaricomycotina</taxon>
        <taxon>Agaricomycetes</taxon>
        <taxon>Polyporales</taxon>
        <taxon>Phanerochaetaceae</taxon>
        <taxon>Phlebiopsis</taxon>
    </lineage>
</organism>
<dbReference type="HOGENOM" id="CLU_2146778_0_0_1"/>
<evidence type="ECO:0000313" key="3">
    <source>
        <dbReference type="Proteomes" id="UP000053257"/>
    </source>
</evidence>
<dbReference type="AlphaFoldDB" id="A0A0C3S438"/>
<dbReference type="SUPFAM" id="SSF81383">
    <property type="entry name" value="F-box domain"/>
    <property type="match status" value="1"/>
</dbReference>
<evidence type="ECO:0000313" key="2">
    <source>
        <dbReference type="EMBL" id="KIP10431.1"/>
    </source>
</evidence>
<dbReference type="PROSITE" id="PS50181">
    <property type="entry name" value="FBOX"/>
    <property type="match status" value="1"/>
</dbReference>
<sequence>MSQARAVPLRQLPIELLSPILGPLDKPTLAACSLVARSWVYTARMYLFRSITYRVNAEIHYGVHQTPPPLHDLLYFLPSCCSFSRSGSPLRSEEVGSTSSTPYYDVLRVCSP</sequence>
<feature type="domain" description="F-box" evidence="1">
    <location>
        <begin position="6"/>
        <end position="51"/>
    </location>
</feature>
<gene>
    <name evidence="2" type="ORF">PHLGIDRAFT_241658</name>
</gene>
<proteinExistence type="predicted"/>
<keyword evidence="3" id="KW-1185">Reference proteome</keyword>
<reference evidence="2 3" key="1">
    <citation type="journal article" date="2014" name="PLoS Genet.">
        <title>Analysis of the Phlebiopsis gigantea genome, transcriptome and secretome provides insight into its pioneer colonization strategies of wood.</title>
        <authorList>
            <person name="Hori C."/>
            <person name="Ishida T."/>
            <person name="Igarashi K."/>
            <person name="Samejima M."/>
            <person name="Suzuki H."/>
            <person name="Master E."/>
            <person name="Ferreira P."/>
            <person name="Ruiz-Duenas F.J."/>
            <person name="Held B."/>
            <person name="Canessa P."/>
            <person name="Larrondo L.F."/>
            <person name="Schmoll M."/>
            <person name="Druzhinina I.S."/>
            <person name="Kubicek C.P."/>
            <person name="Gaskell J.A."/>
            <person name="Kersten P."/>
            <person name="St John F."/>
            <person name="Glasner J."/>
            <person name="Sabat G."/>
            <person name="Splinter BonDurant S."/>
            <person name="Syed K."/>
            <person name="Yadav J."/>
            <person name="Mgbeahuruike A.C."/>
            <person name="Kovalchuk A."/>
            <person name="Asiegbu F.O."/>
            <person name="Lackner G."/>
            <person name="Hoffmeister D."/>
            <person name="Rencoret J."/>
            <person name="Gutierrez A."/>
            <person name="Sun H."/>
            <person name="Lindquist E."/>
            <person name="Barry K."/>
            <person name="Riley R."/>
            <person name="Grigoriev I.V."/>
            <person name="Henrissat B."/>
            <person name="Kues U."/>
            <person name="Berka R.M."/>
            <person name="Martinez A.T."/>
            <person name="Covert S.F."/>
            <person name="Blanchette R.A."/>
            <person name="Cullen D."/>
        </authorList>
    </citation>
    <scope>NUCLEOTIDE SEQUENCE [LARGE SCALE GENOMIC DNA]</scope>
    <source>
        <strain evidence="2 3">11061_1 CR5-6</strain>
    </source>
</reference>
<dbReference type="InterPro" id="IPR036047">
    <property type="entry name" value="F-box-like_dom_sf"/>
</dbReference>
<name>A0A0C3S438_PHLG1</name>